<name>A0A1G1ZNB9_9BACT</name>
<comment type="caution">
    <text evidence="1">The sequence shown here is derived from an EMBL/GenBank/DDBJ whole genome shotgun (WGS) entry which is preliminary data.</text>
</comment>
<dbReference type="Proteomes" id="UP000177942">
    <property type="component" value="Unassembled WGS sequence"/>
</dbReference>
<dbReference type="CDD" id="cd01983">
    <property type="entry name" value="SIMIBI"/>
    <property type="match status" value="1"/>
</dbReference>
<proteinExistence type="predicted"/>
<organism evidence="1 2">
    <name type="scientific">Candidatus Harrisonbacteria bacterium RIFCSPLOWO2_01_FULL_44_18</name>
    <dbReference type="NCBI Taxonomy" id="1798407"/>
    <lineage>
        <taxon>Bacteria</taxon>
        <taxon>Candidatus Harrisoniibacteriota</taxon>
    </lineage>
</organism>
<dbReference type="PANTHER" id="PTHR37807:SF3">
    <property type="entry name" value="OS07G0160300 PROTEIN"/>
    <property type="match status" value="1"/>
</dbReference>
<dbReference type="EMBL" id="MHJJ01000011">
    <property type="protein sequence ID" value="OGY65337.1"/>
    <property type="molecule type" value="Genomic_DNA"/>
</dbReference>
<evidence type="ECO:0000313" key="2">
    <source>
        <dbReference type="Proteomes" id="UP000177942"/>
    </source>
</evidence>
<dbReference type="Pfam" id="PF13671">
    <property type="entry name" value="AAA_33"/>
    <property type="match status" value="1"/>
</dbReference>
<dbReference type="InterPro" id="IPR027417">
    <property type="entry name" value="P-loop_NTPase"/>
</dbReference>
<protein>
    <recommendedName>
        <fullName evidence="3">Adenylyl-sulfate kinase</fullName>
    </recommendedName>
</protein>
<gene>
    <name evidence="1" type="ORF">A3A16_02725</name>
</gene>
<sequence length="191" mass="21772">MKQKTPCLIVVCGWPVSGKSTIAENLSKELKIHWVDIDDIRRIIFGIPHPHPDQSPELRARDNQEMSESYQLLMHVVDFHLTYNRSLIITATFSRKTGQDALQNIYEKHPSVPVKIIQCKPTLLDDTAVEKRISSRGFGEKYIGGVNSLARYHEVKDRYEPIELPHIEIDTSGDISQCVEAALKFIAAHQR</sequence>
<dbReference type="PANTHER" id="PTHR37807">
    <property type="entry name" value="OS07G0160300 PROTEIN"/>
    <property type="match status" value="1"/>
</dbReference>
<dbReference type="STRING" id="1798407.A3A16_02725"/>
<evidence type="ECO:0000313" key="1">
    <source>
        <dbReference type="EMBL" id="OGY65337.1"/>
    </source>
</evidence>
<dbReference type="Gene3D" id="3.40.50.300">
    <property type="entry name" value="P-loop containing nucleotide triphosphate hydrolases"/>
    <property type="match status" value="1"/>
</dbReference>
<dbReference type="SUPFAM" id="SSF52540">
    <property type="entry name" value="P-loop containing nucleoside triphosphate hydrolases"/>
    <property type="match status" value="1"/>
</dbReference>
<dbReference type="AlphaFoldDB" id="A0A1G1ZNB9"/>
<accession>A0A1G1ZNB9</accession>
<evidence type="ECO:0008006" key="3">
    <source>
        <dbReference type="Google" id="ProtNLM"/>
    </source>
</evidence>
<reference evidence="1 2" key="1">
    <citation type="journal article" date="2016" name="Nat. Commun.">
        <title>Thousands of microbial genomes shed light on interconnected biogeochemical processes in an aquifer system.</title>
        <authorList>
            <person name="Anantharaman K."/>
            <person name="Brown C.T."/>
            <person name="Hug L.A."/>
            <person name="Sharon I."/>
            <person name="Castelle C.J."/>
            <person name="Probst A.J."/>
            <person name="Thomas B.C."/>
            <person name="Singh A."/>
            <person name="Wilkins M.J."/>
            <person name="Karaoz U."/>
            <person name="Brodie E.L."/>
            <person name="Williams K.H."/>
            <person name="Hubbard S.S."/>
            <person name="Banfield J.F."/>
        </authorList>
    </citation>
    <scope>NUCLEOTIDE SEQUENCE [LARGE SCALE GENOMIC DNA]</scope>
</reference>